<name>A0A7X6BCD7_9SPHN</name>
<sequence length="104" mass="11503">MQALPAPVSQQCVKADDPAADNVHLYVVVEGRPETIEAWLKEDRPNSDFAVESDATKNGVRSVRLLANRTAPYRELGRLIYSGQKRGLPLKIQTVPSICEAKED</sequence>
<evidence type="ECO:0000313" key="2">
    <source>
        <dbReference type="Proteomes" id="UP000531251"/>
    </source>
</evidence>
<dbReference type="RefSeq" id="WP_125977056.1">
    <property type="nucleotide sequence ID" value="NZ_BAAADY010000002.1"/>
</dbReference>
<gene>
    <name evidence="1" type="ORF">GGR89_001416</name>
</gene>
<dbReference type="AlphaFoldDB" id="A0A7X6BCD7"/>
<evidence type="ECO:0000313" key="1">
    <source>
        <dbReference type="EMBL" id="NJB97110.1"/>
    </source>
</evidence>
<protein>
    <submittedName>
        <fullName evidence="1">Uncharacterized protein</fullName>
    </submittedName>
</protein>
<dbReference type="EMBL" id="JAATJB010000003">
    <property type="protein sequence ID" value="NJB97110.1"/>
    <property type="molecule type" value="Genomic_DNA"/>
</dbReference>
<reference evidence="1 2" key="1">
    <citation type="submission" date="2020-03" db="EMBL/GenBank/DDBJ databases">
        <title>Genomic Encyclopedia of Type Strains, Phase IV (KMG-IV): sequencing the most valuable type-strain genomes for metagenomic binning, comparative biology and taxonomic classification.</title>
        <authorList>
            <person name="Goeker M."/>
        </authorList>
    </citation>
    <scope>NUCLEOTIDE SEQUENCE [LARGE SCALE GENOMIC DNA]</scope>
    <source>
        <strain evidence="1 2">DSM 7225</strain>
    </source>
</reference>
<keyword evidence="2" id="KW-1185">Reference proteome</keyword>
<proteinExistence type="predicted"/>
<accession>A0A7X6BCD7</accession>
<comment type="caution">
    <text evidence="1">The sequence shown here is derived from an EMBL/GenBank/DDBJ whole genome shotgun (WGS) entry which is preliminary data.</text>
</comment>
<organism evidence="1 2">
    <name type="scientific">Sphingomonas trueperi</name>
    <dbReference type="NCBI Taxonomy" id="53317"/>
    <lineage>
        <taxon>Bacteria</taxon>
        <taxon>Pseudomonadati</taxon>
        <taxon>Pseudomonadota</taxon>
        <taxon>Alphaproteobacteria</taxon>
        <taxon>Sphingomonadales</taxon>
        <taxon>Sphingomonadaceae</taxon>
        <taxon>Sphingomonas</taxon>
    </lineage>
</organism>
<dbReference type="Proteomes" id="UP000531251">
    <property type="component" value="Unassembled WGS sequence"/>
</dbReference>